<reference evidence="2 3" key="1">
    <citation type="journal article" date="2014" name="Int. J. Syst. Evol. Microbiol.">
        <title>Nitrososphaera viennensis gen. nov., sp. nov., an aerobic and mesophilic, ammonia-oxidizing archaeon from soil and a member of the archaeal phylum Thaumarchaeota.</title>
        <authorList>
            <person name="Stieglmeier M."/>
            <person name="Klingl A."/>
            <person name="Alves R.J."/>
            <person name="Rittmann S.K."/>
            <person name="Melcher M."/>
            <person name="Leisch N."/>
            <person name="Schleper C."/>
        </authorList>
    </citation>
    <scope>NUCLEOTIDE SEQUENCE [LARGE SCALE GENOMIC DNA]</scope>
    <source>
        <strain evidence="2">EN76</strain>
    </source>
</reference>
<dbReference type="InterPro" id="IPR037401">
    <property type="entry name" value="SnoaL-like"/>
</dbReference>
<sequence>MPMNIILSVTDSAKIRDLIYKYFQIAKSKEIEGIPDFFAERFTKFGDSPPYDLRDIDRALMLEQLQFASISDYDFKINDLRIEIVAGDVAIATFALESTGIIVDDYSFRGTAINNKSRVTIVFQKDKKSGGGWKMLHQHFSKMPG</sequence>
<dbReference type="AlphaFoldDB" id="A0A060HIE0"/>
<protein>
    <recommendedName>
        <fullName evidence="1">SnoaL-like domain-containing protein</fullName>
    </recommendedName>
</protein>
<dbReference type="STRING" id="926571.NVIE_008550"/>
<dbReference type="SUPFAM" id="SSF54427">
    <property type="entry name" value="NTF2-like"/>
    <property type="match status" value="1"/>
</dbReference>
<dbReference type="Gene3D" id="3.10.450.50">
    <property type="match status" value="1"/>
</dbReference>
<proteinExistence type="predicted"/>
<keyword evidence="3" id="KW-1185">Reference proteome</keyword>
<gene>
    <name evidence="2" type="ORF">NVIE_008550</name>
</gene>
<dbReference type="InterPro" id="IPR032710">
    <property type="entry name" value="NTF2-like_dom_sf"/>
</dbReference>
<name>A0A060HIE0_9ARCH</name>
<organism evidence="2 3">
    <name type="scientific">Nitrososphaera viennensis EN76</name>
    <dbReference type="NCBI Taxonomy" id="926571"/>
    <lineage>
        <taxon>Archaea</taxon>
        <taxon>Nitrososphaerota</taxon>
        <taxon>Nitrososphaeria</taxon>
        <taxon>Nitrososphaerales</taxon>
        <taxon>Nitrososphaeraceae</taxon>
        <taxon>Nitrososphaera</taxon>
    </lineage>
</organism>
<evidence type="ECO:0000259" key="1">
    <source>
        <dbReference type="Pfam" id="PF13474"/>
    </source>
</evidence>
<dbReference type="Pfam" id="PF13474">
    <property type="entry name" value="SnoaL_3"/>
    <property type="match status" value="1"/>
</dbReference>
<accession>A0A060HIE0</accession>
<dbReference type="KEGG" id="nvn:NVIE_008550"/>
<dbReference type="Proteomes" id="UP000027093">
    <property type="component" value="Chromosome"/>
</dbReference>
<feature type="domain" description="SnoaL-like" evidence="1">
    <location>
        <begin position="15"/>
        <end position="144"/>
    </location>
</feature>
<dbReference type="EMBL" id="CP007536">
    <property type="protein sequence ID" value="AIC15075.1"/>
    <property type="molecule type" value="Genomic_DNA"/>
</dbReference>
<evidence type="ECO:0000313" key="2">
    <source>
        <dbReference type="EMBL" id="AIC15075.1"/>
    </source>
</evidence>
<dbReference type="HOGENOM" id="CLU_1902037_0_0_2"/>
<evidence type="ECO:0000313" key="3">
    <source>
        <dbReference type="Proteomes" id="UP000027093"/>
    </source>
</evidence>